<dbReference type="InterPro" id="IPR052336">
    <property type="entry name" value="MlaD_Phospholipid_Transporter"/>
</dbReference>
<dbReference type="EMBL" id="PGEX01000001">
    <property type="protein sequence ID" value="PJJ42039.1"/>
    <property type="molecule type" value="Genomic_DNA"/>
</dbReference>
<keyword evidence="1" id="KW-0812">Transmembrane</keyword>
<evidence type="ECO:0000313" key="2">
    <source>
        <dbReference type="EMBL" id="PJJ42039.1"/>
    </source>
</evidence>
<evidence type="ECO:0000313" key="3">
    <source>
        <dbReference type="Proteomes" id="UP000231134"/>
    </source>
</evidence>
<accession>A0A2M9A8J5</accession>
<comment type="caution">
    <text evidence="2">The sequence shown here is derived from an EMBL/GenBank/DDBJ whole genome shotgun (WGS) entry which is preliminary data.</text>
</comment>
<evidence type="ECO:0000256" key="1">
    <source>
        <dbReference type="SAM" id="Phobius"/>
    </source>
</evidence>
<dbReference type="AlphaFoldDB" id="A0A2M9A8J5"/>
<keyword evidence="3" id="KW-1185">Reference proteome</keyword>
<keyword evidence="1" id="KW-1133">Transmembrane helix</keyword>
<keyword evidence="1" id="KW-0472">Membrane</keyword>
<name>A0A2M9A8J5_9BACT</name>
<feature type="transmembrane region" description="Helical" evidence="1">
    <location>
        <begin position="7"/>
        <end position="28"/>
    </location>
</feature>
<organism evidence="2 3">
    <name type="scientific">Hallerella succinigenes</name>
    <dbReference type="NCBI Taxonomy" id="1896222"/>
    <lineage>
        <taxon>Bacteria</taxon>
        <taxon>Pseudomonadati</taxon>
        <taxon>Fibrobacterota</taxon>
        <taxon>Fibrobacteria</taxon>
        <taxon>Fibrobacterales</taxon>
        <taxon>Fibrobacteraceae</taxon>
        <taxon>Hallerella</taxon>
    </lineage>
</organism>
<dbReference type="Proteomes" id="UP000231134">
    <property type="component" value="Unassembled WGS sequence"/>
</dbReference>
<gene>
    <name evidence="2" type="ORF">BGX16_2055</name>
</gene>
<dbReference type="PANTHER" id="PTHR33371">
    <property type="entry name" value="INTERMEMBRANE PHOSPHOLIPID TRANSPORT SYSTEM BINDING PROTEIN MLAD-RELATED"/>
    <property type="match status" value="1"/>
</dbReference>
<sequence length="329" mass="36293">MKISDKALGYISFAILLLIIVGVSFGMWHAHQESSTQATIDFQELGSLSPEDPMTENGYPIGHVGDVQWLGDRSRVTVVFDEPITLHEGTRFRNAAFALMGQRRIELIRTHEGEVLPKDHIFKGEFVPGITESLRFITELHDQAMVARDAVLTILSGNDTLSSVTQKYQEAMKTVESLLNGLEKTTNTTGKKIQEVLAQAENASATIHKTADAADSTIRTITAQADSSIAKAHGALQGLSEGIEKIEAITQAVETDTLTQNLLNTKETVDKVNQLVAQMKKLIQAINTKGIAMYDENGNKIQLLKWKNLNLIGETAREKAKKRQENQKN</sequence>
<protein>
    <submittedName>
        <fullName evidence="2">ABC-type transporter Mla subunit MlaD</fullName>
    </submittedName>
</protein>
<proteinExistence type="predicted"/>
<dbReference type="PANTHER" id="PTHR33371:SF4">
    <property type="entry name" value="INTERMEMBRANE PHOSPHOLIPID TRANSPORT SYSTEM BINDING PROTEIN MLAD"/>
    <property type="match status" value="1"/>
</dbReference>
<reference evidence="2 3" key="1">
    <citation type="submission" date="2017-11" db="EMBL/GenBank/DDBJ databases">
        <title>Animal gut microbial communities from fecal samples from Wisconsin, USA.</title>
        <authorList>
            <person name="Neumann A."/>
        </authorList>
    </citation>
    <scope>NUCLEOTIDE SEQUENCE [LARGE SCALE GENOMIC DNA]</scope>
    <source>
        <strain evidence="2 3">UWS3</strain>
    </source>
</reference>